<name>A0A1B2U729_9AGAR</name>
<dbReference type="Gene3D" id="1.10.10.60">
    <property type="entry name" value="Homeodomain-like"/>
    <property type="match status" value="1"/>
</dbReference>
<feature type="domain" description="Mating-type protein A-alpha/beta 1 N-terminal" evidence="7">
    <location>
        <begin position="2"/>
        <end position="87"/>
    </location>
</feature>
<accession>A0A1B2U729</accession>
<dbReference type="InterPro" id="IPR008422">
    <property type="entry name" value="KN_HD"/>
</dbReference>
<dbReference type="InterPro" id="IPR009057">
    <property type="entry name" value="Homeodomain-like_sf"/>
</dbReference>
<dbReference type="Pfam" id="PF12731">
    <property type="entry name" value="Mating_N"/>
    <property type="match status" value="1"/>
</dbReference>
<evidence type="ECO:0000256" key="1">
    <source>
        <dbReference type="ARBA" id="ARBA00005800"/>
    </source>
</evidence>
<comment type="similarity">
    <text evidence="1">Belongs to the TALE/M-ATYP homeobox family.</text>
</comment>
<dbReference type="GO" id="GO:0006355">
    <property type="term" value="P:regulation of DNA-templated transcription"/>
    <property type="evidence" value="ECO:0007669"/>
    <property type="project" value="InterPro"/>
</dbReference>
<feature type="compositionally biased region" description="Polar residues" evidence="5">
    <location>
        <begin position="310"/>
        <end position="323"/>
    </location>
</feature>
<evidence type="ECO:0000313" key="8">
    <source>
        <dbReference type="EMBL" id="AOC97530.1"/>
    </source>
</evidence>
<reference evidence="8" key="1">
    <citation type="submission" date="2016-04" db="EMBL/GenBank/DDBJ databases">
        <title>Cloning and sequence analysis of A mating-type in Volvariella volvacea.</title>
        <authorList>
            <person name="Xie B."/>
            <person name="Chen B."/>
        </authorList>
    </citation>
    <scope>NUCLEOTIDE SEQUENCE</scope>
    <source>
        <strain evidence="8">V0077-1</strain>
    </source>
</reference>
<proteinExistence type="inferred from homology"/>
<evidence type="ECO:0000256" key="2">
    <source>
        <dbReference type="ARBA" id="ARBA00023125"/>
    </source>
</evidence>
<feature type="domain" description="KN homeodomain" evidence="6">
    <location>
        <begin position="122"/>
        <end position="161"/>
    </location>
</feature>
<evidence type="ECO:0000256" key="3">
    <source>
        <dbReference type="ARBA" id="ARBA00023155"/>
    </source>
</evidence>
<evidence type="ECO:0000259" key="7">
    <source>
        <dbReference type="Pfam" id="PF12731"/>
    </source>
</evidence>
<dbReference type="InterPro" id="IPR024333">
    <property type="entry name" value="Mating-type_A-alpha/beta_1_N"/>
</dbReference>
<evidence type="ECO:0000256" key="5">
    <source>
        <dbReference type="SAM" id="MobiDB-lite"/>
    </source>
</evidence>
<evidence type="ECO:0000259" key="6">
    <source>
        <dbReference type="Pfam" id="PF05920"/>
    </source>
</evidence>
<feature type="region of interest" description="Disordered" evidence="5">
    <location>
        <begin position="256"/>
        <end position="329"/>
    </location>
</feature>
<dbReference type="GO" id="GO:0003677">
    <property type="term" value="F:DNA binding"/>
    <property type="evidence" value="ECO:0007669"/>
    <property type="project" value="UniProtKB-KW"/>
</dbReference>
<keyword evidence="4" id="KW-0539">Nucleus</keyword>
<dbReference type="InterPro" id="IPR001356">
    <property type="entry name" value="HD"/>
</dbReference>
<organism evidence="8">
    <name type="scientific">Volvariella volvacea</name>
    <dbReference type="NCBI Taxonomy" id="36659"/>
    <lineage>
        <taxon>Eukaryota</taxon>
        <taxon>Fungi</taxon>
        <taxon>Dikarya</taxon>
        <taxon>Basidiomycota</taxon>
        <taxon>Agaricomycotina</taxon>
        <taxon>Agaricomycetes</taxon>
        <taxon>Agaricomycetidae</taxon>
        <taxon>Agaricales</taxon>
        <taxon>Pluteineae</taxon>
        <taxon>Pluteaceae</taxon>
        <taxon>Volvariella</taxon>
    </lineage>
</organism>
<dbReference type="CDD" id="cd00086">
    <property type="entry name" value="homeodomain"/>
    <property type="match status" value="1"/>
</dbReference>
<keyword evidence="3" id="KW-0371">Homeobox</keyword>
<evidence type="ECO:0000256" key="4">
    <source>
        <dbReference type="ARBA" id="ARBA00023242"/>
    </source>
</evidence>
<dbReference type="Pfam" id="PF05920">
    <property type="entry name" value="Homeobox_KN"/>
    <property type="match status" value="1"/>
</dbReference>
<dbReference type="EMBL" id="KX022594">
    <property type="protein sequence ID" value="AOC97530.1"/>
    <property type="molecule type" value="Genomic_DNA"/>
</dbReference>
<sequence length="475" mass="52333">MEDTIRTRLMTADLDLLKAFEDNGDSLEEFAESWTSLVRDVDSARLNGTLSPSLNDLASVVASRIALLSQSFHDLHADTEALESHFSSEIASILAEGTGTPPPYSPSHQSHHSLYVESAYRWLVDNLHNPYPSKQLRVHLAKKSGSAVKDIDSWFTDVRRRIGWNYLRRDAFSNKRSSIVNAATRFYLDKDCDSLSADIQAKFIAIRQATLNLYNKFGCTSLVSQLTKDSECSANEHTPSDPEYTYLSISRSSSVDSSQSRTLSPAVSLSPEVPQLRAKRKRSAEPEVGCQHKRPRASMADFSPIRPGTSPMSLPVSTPQSTHDSPKSRLSDFVTVDLPHQATRTTMTTIDAASDLCPIQSTLDPIDLDDWFRTMNGQDLFNLEALNTTNPLDIELFDCASLLPSLSSDGAVISALEGSDSSTIPDPSTEALSTQCHTQQTARTSPKEVQGLSEFIGTRCLASISKSWRCPRILV</sequence>
<keyword evidence="2" id="KW-0238">DNA-binding</keyword>
<protein>
    <submittedName>
        <fullName evidence="8">HD1 protein</fullName>
    </submittedName>
</protein>
<dbReference type="SUPFAM" id="SSF46689">
    <property type="entry name" value="Homeodomain-like"/>
    <property type="match status" value="1"/>
</dbReference>
<dbReference type="AlphaFoldDB" id="A0A1B2U729"/>